<evidence type="ECO:0000313" key="2">
    <source>
        <dbReference type="Proteomes" id="UP000485058"/>
    </source>
</evidence>
<evidence type="ECO:0000313" key="1">
    <source>
        <dbReference type="EMBL" id="GFH22404.1"/>
    </source>
</evidence>
<reference evidence="1 2" key="1">
    <citation type="submission" date="2020-02" db="EMBL/GenBank/DDBJ databases">
        <title>Draft genome sequence of Haematococcus lacustris strain NIES-144.</title>
        <authorList>
            <person name="Morimoto D."/>
            <person name="Nakagawa S."/>
            <person name="Yoshida T."/>
            <person name="Sawayama S."/>
        </authorList>
    </citation>
    <scope>NUCLEOTIDE SEQUENCE [LARGE SCALE GENOMIC DNA]</scope>
    <source>
        <strain evidence="1 2">NIES-144</strain>
    </source>
</reference>
<proteinExistence type="predicted"/>
<evidence type="ECO:0008006" key="3">
    <source>
        <dbReference type="Google" id="ProtNLM"/>
    </source>
</evidence>
<organism evidence="1 2">
    <name type="scientific">Haematococcus lacustris</name>
    <name type="common">Green alga</name>
    <name type="synonym">Haematococcus pluvialis</name>
    <dbReference type="NCBI Taxonomy" id="44745"/>
    <lineage>
        <taxon>Eukaryota</taxon>
        <taxon>Viridiplantae</taxon>
        <taxon>Chlorophyta</taxon>
        <taxon>core chlorophytes</taxon>
        <taxon>Chlorophyceae</taxon>
        <taxon>CS clade</taxon>
        <taxon>Chlamydomonadales</taxon>
        <taxon>Haematococcaceae</taxon>
        <taxon>Haematococcus</taxon>
    </lineage>
</organism>
<dbReference type="AlphaFoldDB" id="A0A699ZUL9"/>
<feature type="non-terminal residue" evidence="1">
    <location>
        <position position="1"/>
    </location>
</feature>
<gene>
    <name evidence="1" type="ORF">HaLaN_19864</name>
</gene>
<comment type="caution">
    <text evidence="1">The sequence shown here is derived from an EMBL/GenBank/DDBJ whole genome shotgun (WGS) entry which is preliminary data.</text>
</comment>
<dbReference type="Proteomes" id="UP000485058">
    <property type="component" value="Unassembled WGS sequence"/>
</dbReference>
<name>A0A699ZUL9_HAELA</name>
<keyword evidence="2" id="KW-1185">Reference proteome</keyword>
<accession>A0A699ZUL9</accession>
<sequence>MTPLTLATALDPEKVSGALHAHAAQRALAAAEKRLWVVPKDSEAQLQYALLLYYNRLWNDAWVELSIWMELAAAADQPHSAQQGKLLEQAKLLLEKVRLQLVLTS</sequence>
<protein>
    <recommendedName>
        <fullName evidence="3">TPR_REGION domain-containing protein</fullName>
    </recommendedName>
</protein>
<dbReference type="EMBL" id="BLLF01002033">
    <property type="protein sequence ID" value="GFH22404.1"/>
    <property type="molecule type" value="Genomic_DNA"/>
</dbReference>